<feature type="compositionally biased region" description="Low complexity" evidence="5">
    <location>
        <begin position="171"/>
        <end position="181"/>
    </location>
</feature>
<evidence type="ECO:0000259" key="6">
    <source>
        <dbReference type="SMART" id="SM00528"/>
    </source>
</evidence>
<keyword evidence="4" id="KW-0238">DNA-binding</keyword>
<organism evidence="7 8">
    <name type="scientific">Roseateles agri</name>
    <dbReference type="NCBI Taxonomy" id="3098619"/>
    <lineage>
        <taxon>Bacteria</taxon>
        <taxon>Pseudomonadati</taxon>
        <taxon>Pseudomonadota</taxon>
        <taxon>Betaproteobacteria</taxon>
        <taxon>Burkholderiales</taxon>
        <taxon>Sphaerotilaceae</taxon>
        <taxon>Roseateles</taxon>
    </lineage>
</organism>
<feature type="compositionally biased region" description="Basic and acidic residues" evidence="5">
    <location>
        <begin position="71"/>
        <end position="81"/>
    </location>
</feature>
<evidence type="ECO:0000256" key="5">
    <source>
        <dbReference type="SAM" id="MobiDB-lite"/>
    </source>
</evidence>
<evidence type="ECO:0000256" key="1">
    <source>
        <dbReference type="ARBA" id="ARBA00004453"/>
    </source>
</evidence>
<feature type="compositionally biased region" description="Basic residues" evidence="5">
    <location>
        <begin position="54"/>
        <end position="67"/>
    </location>
</feature>
<dbReference type="Proteomes" id="UP001285263">
    <property type="component" value="Unassembled WGS sequence"/>
</dbReference>
<feature type="domain" description="DNA-binding protein H-NS-like C-terminal" evidence="6">
    <location>
        <begin position="69"/>
        <end position="112"/>
    </location>
</feature>
<evidence type="ECO:0000256" key="4">
    <source>
        <dbReference type="ARBA" id="ARBA00023125"/>
    </source>
</evidence>
<dbReference type="PANTHER" id="PTHR38097">
    <property type="match status" value="1"/>
</dbReference>
<feature type="compositionally biased region" description="Low complexity" evidence="5">
    <location>
        <begin position="145"/>
        <end position="159"/>
    </location>
</feature>
<sequence>MATSFSKLKNQIQKLQQQAASIQATVISRIKREIAQHGLDIDDLFGTGGSAAAKKSRSAPLKKKAAGARKTGADKPAKFADDQGNTWHGVGKRPQWIHDALAAGRSLDEFLVGKKKGVAAAKKPATKAGVKAAAKKTTKTVKAVAKKAPAAKKAAAAKKAPAKKAAKARAESPASAPAEAS</sequence>
<protein>
    <submittedName>
        <fullName evidence="7">H-NS histone family protein</fullName>
    </submittedName>
</protein>
<accession>A0ABU5DBK1</accession>
<dbReference type="EMBL" id="JAXCLA010000001">
    <property type="protein sequence ID" value="MDY0743644.1"/>
    <property type="molecule type" value="Genomic_DNA"/>
</dbReference>
<dbReference type="InterPro" id="IPR027444">
    <property type="entry name" value="H-NS_C_dom"/>
</dbReference>
<comment type="subcellular location">
    <subcellularLocation>
        <location evidence="1">Cytoplasm</location>
        <location evidence="1">Nucleoid</location>
    </subcellularLocation>
</comment>
<feature type="region of interest" description="Disordered" evidence="5">
    <location>
        <begin position="50"/>
        <end position="91"/>
    </location>
</feature>
<dbReference type="Gene3D" id="4.10.430.10">
    <property type="entry name" value="Histone-like protein H-NS, C-terminal domain"/>
    <property type="match status" value="1"/>
</dbReference>
<dbReference type="SUPFAM" id="SSF81273">
    <property type="entry name" value="H-NS histone-like proteins"/>
    <property type="match status" value="1"/>
</dbReference>
<dbReference type="Pfam" id="PF00816">
    <property type="entry name" value="Histone_HNS"/>
    <property type="match status" value="1"/>
</dbReference>
<evidence type="ECO:0000313" key="7">
    <source>
        <dbReference type="EMBL" id="MDY0743644.1"/>
    </source>
</evidence>
<comment type="similarity">
    <text evidence="2">Belongs to the histone-like protein H-NS family.</text>
</comment>
<feature type="region of interest" description="Disordered" evidence="5">
    <location>
        <begin position="145"/>
        <end position="181"/>
    </location>
</feature>
<evidence type="ECO:0000256" key="3">
    <source>
        <dbReference type="ARBA" id="ARBA00022490"/>
    </source>
</evidence>
<proteinExistence type="inferred from homology"/>
<keyword evidence="3" id="KW-0963">Cytoplasm</keyword>
<gene>
    <name evidence="7" type="ORF">SNE35_03970</name>
</gene>
<name>A0ABU5DBK1_9BURK</name>
<evidence type="ECO:0000256" key="2">
    <source>
        <dbReference type="ARBA" id="ARBA00010610"/>
    </source>
</evidence>
<reference evidence="7 8" key="1">
    <citation type="submission" date="2023-11" db="EMBL/GenBank/DDBJ databases">
        <title>Paucibacter sp. nov., isolated from fresh soil in Korea.</title>
        <authorList>
            <person name="Le N.T.T."/>
        </authorList>
    </citation>
    <scope>NUCLEOTIDE SEQUENCE [LARGE SCALE GENOMIC DNA]</scope>
    <source>
        <strain evidence="7 8">R3-3</strain>
    </source>
</reference>
<comment type="caution">
    <text evidence="7">The sequence shown here is derived from an EMBL/GenBank/DDBJ whole genome shotgun (WGS) entry which is preliminary data.</text>
</comment>
<dbReference type="PANTHER" id="PTHR38097:SF2">
    <property type="entry name" value="DNA-BINDING PROTEIN STPA"/>
    <property type="match status" value="1"/>
</dbReference>
<keyword evidence="8" id="KW-1185">Reference proteome</keyword>
<dbReference type="InterPro" id="IPR037150">
    <property type="entry name" value="H-NS_C_dom_sf"/>
</dbReference>
<evidence type="ECO:0000313" key="8">
    <source>
        <dbReference type="Proteomes" id="UP001285263"/>
    </source>
</evidence>
<dbReference type="RefSeq" id="WP_320421543.1">
    <property type="nucleotide sequence ID" value="NZ_JAXCLA010000001.1"/>
</dbReference>
<dbReference type="SMART" id="SM00528">
    <property type="entry name" value="HNS"/>
    <property type="match status" value="1"/>
</dbReference>